<evidence type="ECO:0000313" key="1">
    <source>
        <dbReference type="EMBL" id="KAK5173116.1"/>
    </source>
</evidence>
<evidence type="ECO:0000313" key="2">
    <source>
        <dbReference type="Proteomes" id="UP001337655"/>
    </source>
</evidence>
<protein>
    <submittedName>
        <fullName evidence="1">Uncharacterized protein</fullName>
    </submittedName>
</protein>
<dbReference type="EMBL" id="JAVRRT010000004">
    <property type="protein sequence ID" value="KAK5173116.1"/>
    <property type="molecule type" value="Genomic_DNA"/>
</dbReference>
<name>A0AAV9PHS4_9PEZI</name>
<proteinExistence type="predicted"/>
<sequence length="291" mass="32218">MSNEMRREMGAPAHRDSLVLADLSVSGPYPDPRNTSDWDARLTLSEQRDRVQEDMDWNRAILNENGAYFNASRTSIEQYLAIVAHAPQFHTPSTDTFVVIQEGAGFAKPDASVARRTSHTEVAPASAVQNEMFPLSAGLDASQSYTSAAAAPGSMPPPSNSFLCSSQNQRFTNMAEVLQNTPNSILSVLEGSIEQLRQEASALQEIELTTLKDQQAFVMTQIFKLKELLGRQHTLSATVERQVPMPPSYSAEKLADMAASLERVKLALRDKVRAVLHWLQGQPIDMEELFR</sequence>
<dbReference type="Proteomes" id="UP001337655">
    <property type="component" value="Unassembled WGS sequence"/>
</dbReference>
<dbReference type="GeneID" id="89924585"/>
<comment type="caution">
    <text evidence="1">The sequence shown here is derived from an EMBL/GenBank/DDBJ whole genome shotgun (WGS) entry which is preliminary data.</text>
</comment>
<organism evidence="1 2">
    <name type="scientific">Saxophila tyrrhenica</name>
    <dbReference type="NCBI Taxonomy" id="1690608"/>
    <lineage>
        <taxon>Eukaryota</taxon>
        <taxon>Fungi</taxon>
        <taxon>Dikarya</taxon>
        <taxon>Ascomycota</taxon>
        <taxon>Pezizomycotina</taxon>
        <taxon>Dothideomycetes</taxon>
        <taxon>Dothideomycetidae</taxon>
        <taxon>Mycosphaerellales</taxon>
        <taxon>Extremaceae</taxon>
        <taxon>Saxophila</taxon>
    </lineage>
</organism>
<keyword evidence="2" id="KW-1185">Reference proteome</keyword>
<dbReference type="RefSeq" id="XP_064661834.1">
    <property type="nucleotide sequence ID" value="XM_064800495.1"/>
</dbReference>
<dbReference type="AlphaFoldDB" id="A0AAV9PHS4"/>
<reference evidence="1 2" key="1">
    <citation type="submission" date="2023-08" db="EMBL/GenBank/DDBJ databases">
        <title>Black Yeasts Isolated from many extreme environments.</title>
        <authorList>
            <person name="Coleine C."/>
            <person name="Stajich J.E."/>
            <person name="Selbmann L."/>
        </authorList>
    </citation>
    <scope>NUCLEOTIDE SEQUENCE [LARGE SCALE GENOMIC DNA]</scope>
    <source>
        <strain evidence="1 2">CCFEE 5935</strain>
    </source>
</reference>
<gene>
    <name evidence="1" type="ORF">LTR77_003238</name>
</gene>
<accession>A0AAV9PHS4</accession>